<feature type="transmembrane region" description="Helical" evidence="7">
    <location>
        <begin position="123"/>
        <end position="142"/>
    </location>
</feature>
<keyword evidence="5 7" id="KW-1133">Transmembrane helix</keyword>
<feature type="transmembrane region" description="Helical" evidence="7">
    <location>
        <begin position="148"/>
        <end position="166"/>
    </location>
</feature>
<dbReference type="RefSeq" id="WP_139099330.1">
    <property type="nucleotide sequence ID" value="NZ_VDFW01000027.1"/>
</dbReference>
<keyword evidence="6 7" id="KW-0472">Membrane</keyword>
<feature type="domain" description="ABC transmembrane type-1" evidence="8">
    <location>
        <begin position="84"/>
        <end position="273"/>
    </location>
</feature>
<feature type="transmembrane region" description="Helical" evidence="7">
    <location>
        <begin position="21"/>
        <end position="44"/>
    </location>
</feature>
<evidence type="ECO:0000256" key="7">
    <source>
        <dbReference type="RuleBase" id="RU363032"/>
    </source>
</evidence>
<dbReference type="AlphaFoldDB" id="A0A5C4LYX0"/>
<feature type="transmembrane region" description="Helical" evidence="7">
    <location>
        <begin position="247"/>
        <end position="272"/>
    </location>
</feature>
<keyword evidence="4 7" id="KW-0812">Transmembrane</keyword>
<evidence type="ECO:0000259" key="8">
    <source>
        <dbReference type="PROSITE" id="PS50928"/>
    </source>
</evidence>
<proteinExistence type="inferred from homology"/>
<evidence type="ECO:0000256" key="3">
    <source>
        <dbReference type="ARBA" id="ARBA00022475"/>
    </source>
</evidence>
<dbReference type="Pfam" id="PF00528">
    <property type="entry name" value="BPD_transp_1"/>
    <property type="match status" value="1"/>
</dbReference>
<evidence type="ECO:0000313" key="10">
    <source>
        <dbReference type="Proteomes" id="UP000305546"/>
    </source>
</evidence>
<keyword evidence="10" id="KW-1185">Reference proteome</keyword>
<dbReference type="InterPro" id="IPR000515">
    <property type="entry name" value="MetI-like"/>
</dbReference>
<evidence type="ECO:0000256" key="1">
    <source>
        <dbReference type="ARBA" id="ARBA00004651"/>
    </source>
</evidence>
<comment type="caution">
    <text evidence="9">The sequence shown here is derived from an EMBL/GenBank/DDBJ whole genome shotgun (WGS) entry which is preliminary data.</text>
</comment>
<dbReference type="InterPro" id="IPR050366">
    <property type="entry name" value="BP-dependent_transpt_permease"/>
</dbReference>
<evidence type="ECO:0000256" key="4">
    <source>
        <dbReference type="ARBA" id="ARBA00022692"/>
    </source>
</evidence>
<comment type="subcellular location">
    <subcellularLocation>
        <location evidence="1 7">Cell membrane</location>
        <topology evidence="1 7">Multi-pass membrane protein</topology>
    </subcellularLocation>
</comment>
<dbReference type="SUPFAM" id="SSF161098">
    <property type="entry name" value="MetI-like"/>
    <property type="match status" value="1"/>
</dbReference>
<dbReference type="EMBL" id="VDFW01000027">
    <property type="protein sequence ID" value="TNC22364.1"/>
    <property type="molecule type" value="Genomic_DNA"/>
</dbReference>
<accession>A0A5C4LYX0</accession>
<dbReference type="Proteomes" id="UP000305546">
    <property type="component" value="Unassembled WGS sequence"/>
</dbReference>
<dbReference type="PANTHER" id="PTHR43386">
    <property type="entry name" value="OLIGOPEPTIDE TRANSPORT SYSTEM PERMEASE PROTEIN APPC"/>
    <property type="match status" value="1"/>
</dbReference>
<dbReference type="CDD" id="cd06261">
    <property type="entry name" value="TM_PBP2"/>
    <property type="match status" value="1"/>
</dbReference>
<protein>
    <submittedName>
        <fullName evidence="9">ABC transporter permease</fullName>
    </submittedName>
</protein>
<organism evidence="9 10">
    <name type="scientific">Amycolatopsis alkalitolerans</name>
    <dbReference type="NCBI Taxonomy" id="2547244"/>
    <lineage>
        <taxon>Bacteria</taxon>
        <taxon>Bacillati</taxon>
        <taxon>Actinomycetota</taxon>
        <taxon>Actinomycetes</taxon>
        <taxon>Pseudonocardiales</taxon>
        <taxon>Pseudonocardiaceae</taxon>
        <taxon>Amycolatopsis</taxon>
    </lineage>
</organism>
<comment type="similarity">
    <text evidence="7">Belongs to the binding-protein-dependent transport system permease family.</text>
</comment>
<evidence type="ECO:0000256" key="5">
    <source>
        <dbReference type="ARBA" id="ARBA00022989"/>
    </source>
</evidence>
<name>A0A5C4LYX0_9PSEU</name>
<dbReference type="InterPro" id="IPR035906">
    <property type="entry name" value="MetI-like_sf"/>
</dbReference>
<keyword evidence="2 7" id="KW-0813">Transport</keyword>
<sequence>MTAVTATLPRRRVPPWLSSNRIMLCVAGVIVLLTLAAALVPGVLAPGDPAALHPDQVLRGPGQGTLLGTDQYGRSVLALLVHGARTAVVIGLSSVALAATAGTVLGLLAGYLGGIVDSALGRLVDILMCFPGVLLALVITAGLGASRLNLVLGVAVATMPVFARVMRGQVMAVRGRLFVQAARATGLRRTRVLLRHVLPNAIAPVVVLATVSVGTSIVLAASLSFLGLGPSSDVPDWGQLLSSGQPYLANAWWVSTFPGLALTLVVISVSLLGDWLRDRMDRE</sequence>
<feature type="transmembrane region" description="Helical" evidence="7">
    <location>
        <begin position="87"/>
        <end position="111"/>
    </location>
</feature>
<feature type="transmembrane region" description="Helical" evidence="7">
    <location>
        <begin position="197"/>
        <end position="227"/>
    </location>
</feature>
<dbReference type="PROSITE" id="PS50928">
    <property type="entry name" value="ABC_TM1"/>
    <property type="match status" value="1"/>
</dbReference>
<gene>
    <name evidence="9" type="ORF">FG385_25520</name>
</gene>
<evidence type="ECO:0000313" key="9">
    <source>
        <dbReference type="EMBL" id="TNC22364.1"/>
    </source>
</evidence>
<dbReference type="OrthoDB" id="3531748at2"/>
<dbReference type="PANTHER" id="PTHR43386:SF1">
    <property type="entry name" value="D,D-DIPEPTIDE TRANSPORT SYSTEM PERMEASE PROTEIN DDPC-RELATED"/>
    <property type="match status" value="1"/>
</dbReference>
<reference evidence="9 10" key="1">
    <citation type="submission" date="2019-06" db="EMBL/GenBank/DDBJ databases">
        <title>Amycolatopsis alkalitolerans sp. nov., isolated from Gastrodia elata Blume.</title>
        <authorList>
            <person name="Narsing Rao M.P."/>
            <person name="Li W.J."/>
        </authorList>
    </citation>
    <scope>NUCLEOTIDE SEQUENCE [LARGE SCALE GENOMIC DNA]</scope>
    <source>
        <strain evidence="9 10">SYSUP0005</strain>
    </source>
</reference>
<evidence type="ECO:0000256" key="2">
    <source>
        <dbReference type="ARBA" id="ARBA00022448"/>
    </source>
</evidence>
<dbReference type="GO" id="GO:0005886">
    <property type="term" value="C:plasma membrane"/>
    <property type="evidence" value="ECO:0007669"/>
    <property type="project" value="UniProtKB-SubCell"/>
</dbReference>
<dbReference type="Gene3D" id="1.10.3720.10">
    <property type="entry name" value="MetI-like"/>
    <property type="match status" value="1"/>
</dbReference>
<keyword evidence="3" id="KW-1003">Cell membrane</keyword>
<dbReference type="GO" id="GO:0055085">
    <property type="term" value="P:transmembrane transport"/>
    <property type="evidence" value="ECO:0007669"/>
    <property type="project" value="InterPro"/>
</dbReference>
<evidence type="ECO:0000256" key="6">
    <source>
        <dbReference type="ARBA" id="ARBA00023136"/>
    </source>
</evidence>